<sequence>WMLAFFPYNRSGTPFPYNRVKIPDIPDGMVDVPFTIDTGYSLKFIAGFVGANQEILENSDNESVISPVIGWFITDNVEDPSKERDFL</sequence>
<dbReference type="AlphaFoldDB" id="A0A9N9KIB0"/>
<feature type="non-terminal residue" evidence="1">
    <location>
        <position position="1"/>
    </location>
</feature>
<keyword evidence="2" id="KW-1185">Reference proteome</keyword>
<protein>
    <submittedName>
        <fullName evidence="1">9445_t:CDS:1</fullName>
    </submittedName>
</protein>
<evidence type="ECO:0000313" key="1">
    <source>
        <dbReference type="EMBL" id="CAG8834738.1"/>
    </source>
</evidence>
<reference evidence="1" key="1">
    <citation type="submission" date="2021-06" db="EMBL/GenBank/DDBJ databases">
        <authorList>
            <person name="Kallberg Y."/>
            <person name="Tangrot J."/>
            <person name="Rosling A."/>
        </authorList>
    </citation>
    <scope>NUCLEOTIDE SEQUENCE</scope>
    <source>
        <strain evidence="1">FL966</strain>
    </source>
</reference>
<name>A0A9N9KIB0_9GLOM</name>
<evidence type="ECO:0000313" key="2">
    <source>
        <dbReference type="Proteomes" id="UP000789759"/>
    </source>
</evidence>
<dbReference type="Proteomes" id="UP000789759">
    <property type="component" value="Unassembled WGS sequence"/>
</dbReference>
<organism evidence="1 2">
    <name type="scientific">Cetraspora pellucida</name>
    <dbReference type="NCBI Taxonomy" id="1433469"/>
    <lineage>
        <taxon>Eukaryota</taxon>
        <taxon>Fungi</taxon>
        <taxon>Fungi incertae sedis</taxon>
        <taxon>Mucoromycota</taxon>
        <taxon>Glomeromycotina</taxon>
        <taxon>Glomeromycetes</taxon>
        <taxon>Diversisporales</taxon>
        <taxon>Gigasporaceae</taxon>
        <taxon>Cetraspora</taxon>
    </lineage>
</organism>
<dbReference type="EMBL" id="CAJVQA010074263">
    <property type="protein sequence ID" value="CAG8834738.1"/>
    <property type="molecule type" value="Genomic_DNA"/>
</dbReference>
<dbReference type="InterPro" id="IPR025533">
    <property type="entry name" value="DUF4419"/>
</dbReference>
<comment type="caution">
    <text evidence="1">The sequence shown here is derived from an EMBL/GenBank/DDBJ whole genome shotgun (WGS) entry which is preliminary data.</text>
</comment>
<dbReference type="Pfam" id="PF14388">
    <property type="entry name" value="DUF4419"/>
    <property type="match status" value="1"/>
</dbReference>
<accession>A0A9N9KIB0</accession>
<gene>
    <name evidence="1" type="ORF">CPELLU_LOCUS21152</name>
</gene>
<dbReference type="OrthoDB" id="9978173at2759"/>
<proteinExistence type="predicted"/>